<dbReference type="InterPro" id="IPR000315">
    <property type="entry name" value="Znf_B-box"/>
</dbReference>
<keyword evidence="2" id="KW-0175">Coiled coil</keyword>
<dbReference type="PANTHER" id="PTHR25462:SF291">
    <property type="entry name" value="E3 UBIQUITIN-PROTEIN LIGASE TRIM45"/>
    <property type="match status" value="1"/>
</dbReference>
<evidence type="ECO:0000259" key="3">
    <source>
        <dbReference type="PROSITE" id="PS50119"/>
    </source>
</evidence>
<dbReference type="OrthoDB" id="6143473at2759"/>
<feature type="coiled-coil region" evidence="2">
    <location>
        <begin position="124"/>
        <end position="183"/>
    </location>
</feature>
<keyword evidence="1" id="KW-0863">Zinc-finger</keyword>
<dbReference type="AlphaFoldDB" id="A0A6J8CY40"/>
<dbReference type="CDD" id="cd19757">
    <property type="entry name" value="Bbox1"/>
    <property type="match status" value="1"/>
</dbReference>
<dbReference type="EMBL" id="CACVKT020006205">
    <property type="protein sequence ID" value="CAC5400486.1"/>
    <property type="molecule type" value="Genomic_DNA"/>
</dbReference>
<gene>
    <name evidence="4" type="ORF">MCOR_34665</name>
</gene>
<organism evidence="4 5">
    <name type="scientific">Mytilus coruscus</name>
    <name type="common">Sea mussel</name>
    <dbReference type="NCBI Taxonomy" id="42192"/>
    <lineage>
        <taxon>Eukaryota</taxon>
        <taxon>Metazoa</taxon>
        <taxon>Spiralia</taxon>
        <taxon>Lophotrochozoa</taxon>
        <taxon>Mollusca</taxon>
        <taxon>Bivalvia</taxon>
        <taxon>Autobranchia</taxon>
        <taxon>Pteriomorphia</taxon>
        <taxon>Mytilida</taxon>
        <taxon>Mytiloidea</taxon>
        <taxon>Mytilidae</taxon>
        <taxon>Mytilinae</taxon>
        <taxon>Mytilus</taxon>
    </lineage>
</organism>
<protein>
    <recommendedName>
        <fullName evidence="3">B box-type domain-containing protein</fullName>
    </recommendedName>
</protein>
<dbReference type="Gene3D" id="3.30.160.60">
    <property type="entry name" value="Classic Zinc Finger"/>
    <property type="match status" value="1"/>
</dbReference>
<sequence length="425" mass="48867">MAHSTSVKRSQIILACGLCETDTKIKVKCMDCDLYMCQKCTDKIHSKFKNADLHSIVALQDIHSHTDETGAKSELKPVKCKDHRKQLCCMYCLTCELLVCPMCIPKTHHLHLIEEIRTFCQKKVEEMKKQKDQAHTKIKKFIEKLNLMAEIEISKSYGIEKKILEEEKQAREVQSQCLRLLQEHKETTKRHADQMSKKQLEILKKGKDIEMVMQKLENIHKSQDTETFLEIACNLNKKLESIEQSTCRKSLNIKIQQYIPRYKIQTNSKSLEMEIQVKIKAKYEINMLGITSITSDKDGSIWITDGTKQIQQLQVKEEIKTLKSVEMDHSLAEIRCVNEGVLITSSSFPQICLLAADNELKVYTDLSPSEPFTLHVSDNEIIVGLDCSSVKDKTNLPIIMRLGFNGKIIQVYKNHGRQLLTRDVV</sequence>
<keyword evidence="5" id="KW-1185">Reference proteome</keyword>
<evidence type="ECO:0000313" key="5">
    <source>
        <dbReference type="Proteomes" id="UP000507470"/>
    </source>
</evidence>
<proteinExistence type="predicted"/>
<dbReference type="Proteomes" id="UP000507470">
    <property type="component" value="Unassembled WGS sequence"/>
</dbReference>
<accession>A0A6J8CY40</accession>
<dbReference type="PROSITE" id="PS50119">
    <property type="entry name" value="ZF_BBOX"/>
    <property type="match status" value="1"/>
</dbReference>
<evidence type="ECO:0000256" key="1">
    <source>
        <dbReference type="PROSITE-ProRule" id="PRU00024"/>
    </source>
</evidence>
<dbReference type="GO" id="GO:0061630">
    <property type="term" value="F:ubiquitin protein ligase activity"/>
    <property type="evidence" value="ECO:0007669"/>
    <property type="project" value="TreeGrafter"/>
</dbReference>
<reference evidence="4 5" key="1">
    <citation type="submission" date="2020-06" db="EMBL/GenBank/DDBJ databases">
        <authorList>
            <person name="Li R."/>
            <person name="Bekaert M."/>
        </authorList>
    </citation>
    <scope>NUCLEOTIDE SEQUENCE [LARGE SCALE GENOMIC DNA]</scope>
    <source>
        <strain evidence="5">wild</strain>
    </source>
</reference>
<dbReference type="SUPFAM" id="SSF57845">
    <property type="entry name" value="B-box zinc-binding domain"/>
    <property type="match status" value="1"/>
</dbReference>
<evidence type="ECO:0000256" key="2">
    <source>
        <dbReference type="SAM" id="Coils"/>
    </source>
</evidence>
<name>A0A6J8CY40_MYTCO</name>
<keyword evidence="1" id="KW-0479">Metal-binding</keyword>
<dbReference type="PANTHER" id="PTHR25462">
    <property type="entry name" value="BONUS, ISOFORM C-RELATED"/>
    <property type="match status" value="1"/>
</dbReference>
<dbReference type="InterPro" id="IPR047153">
    <property type="entry name" value="TRIM45/56/19-like"/>
</dbReference>
<evidence type="ECO:0000313" key="4">
    <source>
        <dbReference type="EMBL" id="CAC5400486.1"/>
    </source>
</evidence>
<feature type="domain" description="B box-type" evidence="3">
    <location>
        <begin position="75"/>
        <end position="109"/>
    </location>
</feature>
<dbReference type="GO" id="GO:0008270">
    <property type="term" value="F:zinc ion binding"/>
    <property type="evidence" value="ECO:0007669"/>
    <property type="project" value="UniProtKB-KW"/>
</dbReference>
<keyword evidence="1" id="KW-0862">Zinc</keyword>